<accession>A0AAD7EZJ7</accession>
<dbReference type="EMBL" id="JARIHO010000008">
    <property type="protein sequence ID" value="KAJ7357304.1"/>
    <property type="molecule type" value="Genomic_DNA"/>
</dbReference>
<evidence type="ECO:0008006" key="4">
    <source>
        <dbReference type="Google" id="ProtNLM"/>
    </source>
</evidence>
<comment type="caution">
    <text evidence="2">The sequence shown here is derived from an EMBL/GenBank/DDBJ whole genome shotgun (WGS) entry which is preliminary data.</text>
</comment>
<name>A0AAD7EZJ7_9AGAR</name>
<keyword evidence="1" id="KW-0732">Signal</keyword>
<dbReference type="SUPFAM" id="SSF50494">
    <property type="entry name" value="Trypsin-like serine proteases"/>
    <property type="match status" value="1"/>
</dbReference>
<protein>
    <recommendedName>
        <fullName evidence="4">Peptidase S1 domain-containing protein</fullName>
    </recommendedName>
</protein>
<dbReference type="InterPro" id="IPR009003">
    <property type="entry name" value="Peptidase_S1_PA"/>
</dbReference>
<feature type="signal peptide" evidence="1">
    <location>
        <begin position="1"/>
        <end position="27"/>
    </location>
</feature>
<feature type="chain" id="PRO_5042234013" description="Peptidase S1 domain-containing protein" evidence="1">
    <location>
        <begin position="28"/>
        <end position="548"/>
    </location>
</feature>
<evidence type="ECO:0000313" key="2">
    <source>
        <dbReference type="EMBL" id="KAJ7357304.1"/>
    </source>
</evidence>
<proteinExistence type="predicted"/>
<dbReference type="Proteomes" id="UP001218218">
    <property type="component" value="Unassembled WGS sequence"/>
</dbReference>
<gene>
    <name evidence="2" type="ORF">DFH08DRAFT_1049163</name>
</gene>
<organism evidence="2 3">
    <name type="scientific">Mycena albidolilacea</name>
    <dbReference type="NCBI Taxonomy" id="1033008"/>
    <lineage>
        <taxon>Eukaryota</taxon>
        <taxon>Fungi</taxon>
        <taxon>Dikarya</taxon>
        <taxon>Basidiomycota</taxon>
        <taxon>Agaricomycotina</taxon>
        <taxon>Agaricomycetes</taxon>
        <taxon>Agaricomycetidae</taxon>
        <taxon>Agaricales</taxon>
        <taxon>Marasmiineae</taxon>
        <taxon>Mycenaceae</taxon>
        <taxon>Mycena</taxon>
    </lineage>
</organism>
<evidence type="ECO:0000313" key="3">
    <source>
        <dbReference type="Proteomes" id="UP001218218"/>
    </source>
</evidence>
<evidence type="ECO:0000256" key="1">
    <source>
        <dbReference type="SAM" id="SignalP"/>
    </source>
</evidence>
<reference evidence="2" key="1">
    <citation type="submission" date="2023-03" db="EMBL/GenBank/DDBJ databases">
        <title>Massive genome expansion in bonnet fungi (Mycena s.s.) driven by repeated elements and novel gene families across ecological guilds.</title>
        <authorList>
            <consortium name="Lawrence Berkeley National Laboratory"/>
            <person name="Harder C.B."/>
            <person name="Miyauchi S."/>
            <person name="Viragh M."/>
            <person name="Kuo A."/>
            <person name="Thoen E."/>
            <person name="Andreopoulos B."/>
            <person name="Lu D."/>
            <person name="Skrede I."/>
            <person name="Drula E."/>
            <person name="Henrissat B."/>
            <person name="Morin E."/>
            <person name="Kohler A."/>
            <person name="Barry K."/>
            <person name="LaButti K."/>
            <person name="Morin E."/>
            <person name="Salamov A."/>
            <person name="Lipzen A."/>
            <person name="Mereny Z."/>
            <person name="Hegedus B."/>
            <person name="Baldrian P."/>
            <person name="Stursova M."/>
            <person name="Weitz H."/>
            <person name="Taylor A."/>
            <person name="Grigoriev I.V."/>
            <person name="Nagy L.G."/>
            <person name="Martin F."/>
            <person name="Kauserud H."/>
        </authorList>
    </citation>
    <scope>NUCLEOTIDE SEQUENCE</scope>
    <source>
        <strain evidence="2">CBHHK002</strain>
    </source>
</reference>
<sequence>MLACWALASPLVILHGLSLTYRPLVDASDSNVVSPHIVSEYERTTYYHGISPDPPELLYRSNLLTNPFPVPKGRHPHLPIKTAHGVFNTPLNLVWHIVVPKIITLLKKRGIRYSAIKAARFSTLGEDGKESLGPIVLWIATHSTTTAENARDASPAIIDILEAHDVKDMVVEWYEGTVEKLLAGPALLRVADDTNPTHYLRRLFTALLGMPIATAERETEDVQGSVAFFFHENKTRNGDPSARVLGVSNHHVLRQDTTVDYQYKGAGAPRQYVRLAGYRRFQRGLDEIKAVIAENVTDANRLALDIVRLEEKPESQDPEEAEEDQKALKIKREELVKLNEKTIDLEKFYNQISVDVNGRRYTKDIATFEVDEVKFKAQFKGNLVDLGTKFTAHELTNMFYPNSNSKTVFKFPSNRLLRLWDCVSANLLASPDCYDGNGEPCLIVMKDGNTTNLTVGRFVGLEAYTCDEFGVESIELAIYNYNKQSGPFSAKGDSGSGIFAGDGRLVGILHSGMPKGASNHVTYATPAWWILEQIEVHYPHADFWCTTF</sequence>
<dbReference type="AlphaFoldDB" id="A0AAD7EZJ7"/>
<keyword evidence="3" id="KW-1185">Reference proteome</keyword>